<accession>A0A4C1YW16</accession>
<proteinExistence type="predicted"/>
<keyword evidence="2" id="KW-1185">Reference proteome</keyword>
<dbReference type="Proteomes" id="UP000299102">
    <property type="component" value="Unassembled WGS sequence"/>
</dbReference>
<name>A0A4C1YW16_EUMVA</name>
<reference evidence="1 2" key="1">
    <citation type="journal article" date="2019" name="Commun. Biol.">
        <title>The bagworm genome reveals a unique fibroin gene that provides high tensile strength.</title>
        <authorList>
            <person name="Kono N."/>
            <person name="Nakamura H."/>
            <person name="Ohtoshi R."/>
            <person name="Tomita M."/>
            <person name="Numata K."/>
            <person name="Arakawa K."/>
        </authorList>
    </citation>
    <scope>NUCLEOTIDE SEQUENCE [LARGE SCALE GENOMIC DNA]</scope>
</reference>
<evidence type="ECO:0000313" key="1">
    <source>
        <dbReference type="EMBL" id="GBP79410.1"/>
    </source>
</evidence>
<gene>
    <name evidence="1" type="ORF">EVAR_61835_1</name>
</gene>
<dbReference type="AlphaFoldDB" id="A0A4C1YW16"/>
<organism evidence="1 2">
    <name type="scientific">Eumeta variegata</name>
    <name type="common">Bagworm moth</name>
    <name type="synonym">Eumeta japonica</name>
    <dbReference type="NCBI Taxonomy" id="151549"/>
    <lineage>
        <taxon>Eukaryota</taxon>
        <taxon>Metazoa</taxon>
        <taxon>Ecdysozoa</taxon>
        <taxon>Arthropoda</taxon>
        <taxon>Hexapoda</taxon>
        <taxon>Insecta</taxon>
        <taxon>Pterygota</taxon>
        <taxon>Neoptera</taxon>
        <taxon>Endopterygota</taxon>
        <taxon>Lepidoptera</taxon>
        <taxon>Glossata</taxon>
        <taxon>Ditrysia</taxon>
        <taxon>Tineoidea</taxon>
        <taxon>Psychidae</taxon>
        <taxon>Oiketicinae</taxon>
        <taxon>Eumeta</taxon>
    </lineage>
</organism>
<comment type="caution">
    <text evidence="1">The sequence shown here is derived from an EMBL/GenBank/DDBJ whole genome shotgun (WGS) entry which is preliminary data.</text>
</comment>
<dbReference type="EMBL" id="BGZK01001413">
    <property type="protein sequence ID" value="GBP79410.1"/>
    <property type="molecule type" value="Genomic_DNA"/>
</dbReference>
<evidence type="ECO:0000313" key="2">
    <source>
        <dbReference type="Proteomes" id="UP000299102"/>
    </source>
</evidence>
<sequence>MYRKQVERPTADGNGGRLRCRGCRRISKFSRFRISSFRSMYVDAAEEQDVGTVVQPTTWRRRSRIATVEQLKTTNDIFLTPLVCRLLTIVSRNEETRAGDVTYYQT</sequence>
<protein>
    <submittedName>
        <fullName evidence="1">Uncharacterized protein</fullName>
    </submittedName>
</protein>